<keyword evidence="8 9" id="KW-0472">Membrane</keyword>
<evidence type="ECO:0000256" key="5">
    <source>
        <dbReference type="ARBA" id="ARBA00022750"/>
    </source>
</evidence>
<evidence type="ECO:0000256" key="10">
    <source>
        <dbReference type="RuleBase" id="RU000594"/>
    </source>
</evidence>
<feature type="transmembrane region" description="Helical" evidence="9">
    <location>
        <begin position="58"/>
        <end position="76"/>
    </location>
</feature>
<dbReference type="Pfam" id="PF01252">
    <property type="entry name" value="Peptidase_A8"/>
    <property type="match status" value="1"/>
</dbReference>
<organism evidence="12 13">
    <name type="scientific">Anaerosphaera aminiphila DSM 21120</name>
    <dbReference type="NCBI Taxonomy" id="1120995"/>
    <lineage>
        <taxon>Bacteria</taxon>
        <taxon>Bacillati</taxon>
        <taxon>Bacillota</taxon>
        <taxon>Tissierellia</taxon>
        <taxon>Tissierellales</taxon>
        <taxon>Peptoniphilaceae</taxon>
        <taxon>Anaerosphaera</taxon>
    </lineage>
</organism>
<feature type="active site" evidence="9">
    <location>
        <position position="112"/>
    </location>
</feature>
<comment type="function">
    <text evidence="9 10">This protein specifically catalyzes the removal of signal peptides from prolipoproteins.</text>
</comment>
<evidence type="ECO:0000256" key="1">
    <source>
        <dbReference type="ARBA" id="ARBA00006139"/>
    </source>
</evidence>
<dbReference type="RefSeq" id="WP_073182737.1">
    <property type="nucleotide sequence ID" value="NZ_FQXI01000001.1"/>
</dbReference>
<evidence type="ECO:0000256" key="4">
    <source>
        <dbReference type="ARBA" id="ARBA00022692"/>
    </source>
</evidence>
<feature type="transmembrane region" description="Helical" evidence="9">
    <location>
        <begin position="123"/>
        <end position="148"/>
    </location>
</feature>
<dbReference type="GO" id="GO:0006508">
    <property type="term" value="P:proteolysis"/>
    <property type="evidence" value="ECO:0007669"/>
    <property type="project" value="UniProtKB-KW"/>
</dbReference>
<keyword evidence="6 9" id="KW-0378">Hydrolase</keyword>
<dbReference type="PANTHER" id="PTHR33695:SF1">
    <property type="entry name" value="LIPOPROTEIN SIGNAL PEPTIDASE"/>
    <property type="match status" value="1"/>
</dbReference>
<dbReference type="STRING" id="1120995.SAMN02745245_00081"/>
<protein>
    <recommendedName>
        <fullName evidence="9">Lipoprotein signal peptidase</fullName>
        <ecNumber evidence="9">3.4.23.36</ecNumber>
    </recommendedName>
    <alternativeName>
        <fullName evidence="9">Prolipoprotein signal peptidase</fullName>
    </alternativeName>
    <alternativeName>
        <fullName evidence="9">Signal peptidase II</fullName>
        <shortName evidence="9">SPase II</shortName>
    </alternativeName>
</protein>
<dbReference type="EC" id="3.4.23.36" evidence="9"/>
<keyword evidence="5 9" id="KW-0064">Aspartyl protease</keyword>
<evidence type="ECO:0000313" key="13">
    <source>
        <dbReference type="Proteomes" id="UP000184032"/>
    </source>
</evidence>
<comment type="catalytic activity">
    <reaction evidence="9 10">
        <text>Release of signal peptides from bacterial membrane prolipoproteins. Hydrolyzes -Xaa-Yaa-Zaa-|-(S,diacylglyceryl)Cys-, in which Xaa is hydrophobic (preferably Leu), and Yaa (Ala or Ser) and Zaa (Gly or Ala) have small, neutral side chains.</text>
        <dbReference type="EC" id="3.4.23.36"/>
    </reaction>
</comment>
<gene>
    <name evidence="9" type="primary">lspA</name>
    <name evidence="12" type="ORF">SAMN02745245_00081</name>
</gene>
<dbReference type="EMBL" id="FQXI01000001">
    <property type="protein sequence ID" value="SHG93476.1"/>
    <property type="molecule type" value="Genomic_DNA"/>
</dbReference>
<evidence type="ECO:0000256" key="7">
    <source>
        <dbReference type="ARBA" id="ARBA00022989"/>
    </source>
</evidence>
<sequence>MGVVLFSIFLIIIDQFSKYLVVKFLAGEAPVVIIKDVLNFYYLENRGAAFGIMQNKRFLFIIITAVVILILLSLLYKNYRHASVMFKTSISLIVGGTIGNFIDRIRLHYVVDFISINIKKINFEFAVFNLADVFIVVGTFLLIIIILLHDNPKRSKNV</sequence>
<evidence type="ECO:0000256" key="3">
    <source>
        <dbReference type="ARBA" id="ARBA00022670"/>
    </source>
</evidence>
<comment type="caution">
    <text evidence="9">Lacks conserved residue(s) required for the propagation of feature annotation.</text>
</comment>
<dbReference type="PANTHER" id="PTHR33695">
    <property type="entry name" value="LIPOPROTEIN SIGNAL PEPTIDASE"/>
    <property type="match status" value="1"/>
</dbReference>
<comment type="pathway">
    <text evidence="9">Protein modification; lipoprotein biosynthesis (signal peptide cleavage).</text>
</comment>
<dbReference type="UniPathway" id="UPA00665"/>
<dbReference type="GO" id="GO:0004190">
    <property type="term" value="F:aspartic-type endopeptidase activity"/>
    <property type="evidence" value="ECO:0007669"/>
    <property type="project" value="UniProtKB-UniRule"/>
</dbReference>
<reference evidence="12 13" key="1">
    <citation type="submission" date="2016-11" db="EMBL/GenBank/DDBJ databases">
        <authorList>
            <person name="Jaros S."/>
            <person name="Januszkiewicz K."/>
            <person name="Wedrychowicz H."/>
        </authorList>
    </citation>
    <scope>NUCLEOTIDE SEQUENCE [LARGE SCALE GENOMIC DNA]</scope>
    <source>
        <strain evidence="12 13">DSM 21120</strain>
    </source>
</reference>
<keyword evidence="3 9" id="KW-0645">Protease</keyword>
<keyword evidence="13" id="KW-1185">Reference proteome</keyword>
<comment type="subcellular location">
    <subcellularLocation>
        <location evidence="9">Cell membrane</location>
        <topology evidence="9">Multi-pass membrane protein</topology>
    </subcellularLocation>
</comment>
<dbReference type="NCBIfam" id="TIGR00077">
    <property type="entry name" value="lspA"/>
    <property type="match status" value="1"/>
</dbReference>
<evidence type="ECO:0000256" key="2">
    <source>
        <dbReference type="ARBA" id="ARBA00022475"/>
    </source>
</evidence>
<evidence type="ECO:0000256" key="9">
    <source>
        <dbReference type="HAMAP-Rule" id="MF_00161"/>
    </source>
</evidence>
<dbReference type="Proteomes" id="UP000184032">
    <property type="component" value="Unassembled WGS sequence"/>
</dbReference>
<feature type="active site" evidence="9">
    <location>
        <position position="132"/>
    </location>
</feature>
<keyword evidence="7 9" id="KW-1133">Transmembrane helix</keyword>
<dbReference type="PRINTS" id="PR00781">
    <property type="entry name" value="LIPOSIGPTASE"/>
</dbReference>
<keyword evidence="4 9" id="KW-0812">Transmembrane</keyword>
<comment type="similarity">
    <text evidence="1 9 11">Belongs to the peptidase A8 family.</text>
</comment>
<accession>A0A1M5NV65</accession>
<proteinExistence type="inferred from homology"/>
<evidence type="ECO:0000313" key="12">
    <source>
        <dbReference type="EMBL" id="SHG93476.1"/>
    </source>
</evidence>
<evidence type="ECO:0000256" key="6">
    <source>
        <dbReference type="ARBA" id="ARBA00022801"/>
    </source>
</evidence>
<evidence type="ECO:0000256" key="11">
    <source>
        <dbReference type="RuleBase" id="RU004181"/>
    </source>
</evidence>
<dbReference type="InterPro" id="IPR001872">
    <property type="entry name" value="Peptidase_A8"/>
</dbReference>
<dbReference type="HAMAP" id="MF_00161">
    <property type="entry name" value="LspA"/>
    <property type="match status" value="1"/>
</dbReference>
<dbReference type="GO" id="GO:0005886">
    <property type="term" value="C:plasma membrane"/>
    <property type="evidence" value="ECO:0007669"/>
    <property type="project" value="UniProtKB-SubCell"/>
</dbReference>
<dbReference type="AlphaFoldDB" id="A0A1M5NV65"/>
<keyword evidence="2 9" id="KW-1003">Cell membrane</keyword>
<dbReference type="PROSITE" id="PS00855">
    <property type="entry name" value="SPASE_II"/>
    <property type="match status" value="1"/>
</dbReference>
<dbReference type="OrthoDB" id="9810259at2"/>
<evidence type="ECO:0000256" key="8">
    <source>
        <dbReference type="ARBA" id="ARBA00023136"/>
    </source>
</evidence>
<name>A0A1M5NV65_9FIRM</name>